<dbReference type="PANTHER" id="PTHR11240:SF22">
    <property type="entry name" value="RIBONUCLEASE T2"/>
    <property type="match status" value="1"/>
</dbReference>
<dbReference type="EMBL" id="UFAJ01000121">
    <property type="protein sequence ID" value="SSD59307.1"/>
    <property type="molecule type" value="Genomic_DNA"/>
</dbReference>
<dbReference type="InterPro" id="IPR033697">
    <property type="entry name" value="Ribonuclease_T2_eukaryotic"/>
</dbReference>
<dbReference type="SUPFAM" id="SSF55895">
    <property type="entry name" value="Ribonuclease Rh-like"/>
    <property type="match status" value="1"/>
</dbReference>
<dbReference type="PROSITE" id="PS00530">
    <property type="entry name" value="RNASE_T2_1"/>
    <property type="match status" value="1"/>
</dbReference>
<evidence type="ECO:0000256" key="3">
    <source>
        <dbReference type="ARBA" id="ARBA00007469"/>
    </source>
</evidence>
<dbReference type="VEuPathDB" id="FungiDB:SCODWIG_01068"/>
<proteinExistence type="inferred from homology"/>
<keyword evidence="9" id="KW-0255">Endonuclease</keyword>
<dbReference type="Pfam" id="PF25488">
    <property type="entry name" value="RNaseT2L_C"/>
    <property type="match status" value="1"/>
</dbReference>
<feature type="active site" evidence="16">
    <location>
        <position position="165"/>
    </location>
</feature>
<evidence type="ECO:0000256" key="8">
    <source>
        <dbReference type="ARBA" id="ARBA00022729"/>
    </source>
</evidence>
<feature type="active site" evidence="16">
    <location>
        <position position="92"/>
    </location>
</feature>
<organism evidence="20 21">
    <name type="scientific">Saccharomycodes ludwigii</name>
    <dbReference type="NCBI Taxonomy" id="36035"/>
    <lineage>
        <taxon>Eukaryota</taxon>
        <taxon>Fungi</taxon>
        <taxon>Dikarya</taxon>
        <taxon>Ascomycota</taxon>
        <taxon>Saccharomycotina</taxon>
        <taxon>Saccharomycetes</taxon>
        <taxon>Saccharomycodales</taxon>
        <taxon>Saccharomycodaceae</taxon>
        <taxon>Saccharomycodes</taxon>
    </lineage>
</organism>
<dbReference type="Gene3D" id="3.90.730.10">
    <property type="entry name" value="Ribonuclease T2-like"/>
    <property type="match status" value="1"/>
</dbReference>
<dbReference type="PANTHER" id="PTHR11240">
    <property type="entry name" value="RIBONUCLEASE T2"/>
    <property type="match status" value="1"/>
</dbReference>
<evidence type="ECO:0000256" key="14">
    <source>
        <dbReference type="ARBA" id="ARBA00025494"/>
    </source>
</evidence>
<evidence type="ECO:0000256" key="1">
    <source>
        <dbReference type="ARBA" id="ARBA00004410"/>
    </source>
</evidence>
<dbReference type="GO" id="GO:0033897">
    <property type="term" value="F:ribonuclease T2 activity"/>
    <property type="evidence" value="ECO:0007669"/>
    <property type="project" value="UniProtKB-EC"/>
</dbReference>
<dbReference type="InterPro" id="IPR036430">
    <property type="entry name" value="RNase_T2-like_sf"/>
</dbReference>
<keyword evidence="6" id="KW-0926">Vacuole</keyword>
<dbReference type="FunFam" id="3.90.730.10:FF:000004">
    <property type="entry name" value="Ribonuclease T2-like"/>
    <property type="match status" value="1"/>
</dbReference>
<dbReference type="Pfam" id="PF00445">
    <property type="entry name" value="Ribonuclease_T2"/>
    <property type="match status" value="1"/>
</dbReference>
<dbReference type="GO" id="GO:0003723">
    <property type="term" value="F:RNA binding"/>
    <property type="evidence" value="ECO:0007669"/>
    <property type="project" value="InterPro"/>
</dbReference>
<evidence type="ECO:0000256" key="13">
    <source>
        <dbReference type="ARBA" id="ARBA00023239"/>
    </source>
</evidence>
<evidence type="ECO:0000256" key="2">
    <source>
        <dbReference type="ARBA" id="ARBA00004496"/>
    </source>
</evidence>
<sequence>MGDSKVRTNTNANGNIIFIKVTFLFLVLSTFFKVSNGNLECPIDTPLSCSNKTVISDSCCFEYPGGIFLQTQFWDYQLEGDKAGPSNKFTLHGLWPDNCDGSYEQFCDSSLNINYKLDEMLGNNSNFHVPDVLPDLTITGPELLEKMSVYWKSNTGDDSSLWKHEYNKHGTCIKTMNPKCYGRWWEDSQSLSNSIKNTANDKGGLLKNRAVYDYFRISVELFEKLDTYKFLMEGGITPSIDKTYTRDEISSALKKHFQGHNVFFKCDSYGALNEIWYYHLINRGSVLSQDFTPIDSFRTYSNCPISKIYYYPKGYKRHNPTPPGKGRSSVGVIRIGGPNGDGSNGFVIRNGHWMTKGTPANFEVFKSTYGNYYIKSRSGYCKIVKNKDQEHLLCGGGNNVGSATQFELEEKHGYIGYGGKFDWYSNDYPRNSKQSVIYPGSGGKYTFKLKFTKTH</sequence>
<evidence type="ECO:0000256" key="15">
    <source>
        <dbReference type="ARBA" id="ARBA00071169"/>
    </source>
</evidence>
<dbReference type="GO" id="GO:0005576">
    <property type="term" value="C:extracellular region"/>
    <property type="evidence" value="ECO:0007669"/>
    <property type="project" value="TreeGrafter"/>
</dbReference>
<keyword evidence="18" id="KW-0472">Membrane</keyword>
<dbReference type="EC" id="4.6.1.19" evidence="4"/>
<dbReference type="GO" id="GO:0005775">
    <property type="term" value="C:vacuolar lumen"/>
    <property type="evidence" value="ECO:0007669"/>
    <property type="project" value="UniProtKB-SubCell"/>
</dbReference>
<evidence type="ECO:0000256" key="17">
    <source>
        <dbReference type="RuleBase" id="RU004328"/>
    </source>
</evidence>
<evidence type="ECO:0000256" key="6">
    <source>
        <dbReference type="ARBA" id="ARBA00022554"/>
    </source>
</evidence>
<evidence type="ECO:0000256" key="11">
    <source>
        <dbReference type="ARBA" id="ARBA00023157"/>
    </source>
</evidence>
<dbReference type="GO" id="GO:0006401">
    <property type="term" value="P:RNA catabolic process"/>
    <property type="evidence" value="ECO:0007669"/>
    <property type="project" value="TreeGrafter"/>
</dbReference>
<keyword evidence="21" id="KW-1185">Reference proteome</keyword>
<keyword evidence="18" id="KW-1133">Transmembrane helix</keyword>
<evidence type="ECO:0000256" key="12">
    <source>
        <dbReference type="ARBA" id="ARBA00023180"/>
    </source>
</evidence>
<keyword evidence="12" id="KW-0325">Glycoprotein</keyword>
<keyword evidence="7" id="KW-0540">Nuclease</keyword>
<reference evidence="21" key="1">
    <citation type="submission" date="2018-06" db="EMBL/GenBank/DDBJ databases">
        <authorList>
            <person name="Guldener U."/>
        </authorList>
    </citation>
    <scope>NUCLEOTIDE SEQUENCE [LARGE SCALE GENOMIC DNA]</scope>
    <source>
        <strain evidence="21">UTAD17</strain>
    </source>
</reference>
<gene>
    <name evidence="20" type="ORF">SCODWIG_01068</name>
</gene>
<keyword evidence="10" id="KW-0378">Hydrolase</keyword>
<feature type="active site" evidence="16">
    <location>
        <position position="169"/>
    </location>
</feature>
<comment type="subcellular location">
    <subcellularLocation>
        <location evidence="2">Cytoplasm</location>
    </subcellularLocation>
    <subcellularLocation>
        <location evidence="1">Vacuole lumen</location>
    </subcellularLocation>
</comment>
<protein>
    <recommendedName>
        <fullName evidence="15">Ribonuclease T2-like</fullName>
        <ecNumber evidence="4">4.6.1.19</ecNumber>
    </recommendedName>
</protein>
<dbReference type="OrthoDB" id="435754at2759"/>
<feature type="domain" description="RNase T2-like C-terminal" evidence="19">
    <location>
        <begin position="340"/>
        <end position="448"/>
    </location>
</feature>
<evidence type="ECO:0000256" key="4">
    <source>
        <dbReference type="ARBA" id="ARBA00012571"/>
    </source>
</evidence>
<accession>A0A376B3R7</accession>
<evidence type="ECO:0000256" key="9">
    <source>
        <dbReference type="ARBA" id="ARBA00022759"/>
    </source>
</evidence>
<dbReference type="Proteomes" id="UP000262825">
    <property type="component" value="Unassembled WGS sequence"/>
</dbReference>
<comment type="similarity">
    <text evidence="3 17">Belongs to the RNase T2 family.</text>
</comment>
<dbReference type="AlphaFoldDB" id="A0A376B3R7"/>
<name>A0A376B3R7_9ASCO</name>
<evidence type="ECO:0000256" key="7">
    <source>
        <dbReference type="ARBA" id="ARBA00022722"/>
    </source>
</evidence>
<dbReference type="GO" id="GO:0016787">
    <property type="term" value="F:hydrolase activity"/>
    <property type="evidence" value="ECO:0007669"/>
    <property type="project" value="UniProtKB-KW"/>
</dbReference>
<comment type="function">
    <text evidence="14">Rnase which modulates cell survival under stress conditions. Released from the vacuole to the cytoplasm during stress to promote tRNA and rRNA cleavage and to activate separately a downstream pathway that promotes cell death. Involved in cell size, vacuolar morphology and growth at high temperatures and high salt concentration.</text>
</comment>
<evidence type="ECO:0000256" key="5">
    <source>
        <dbReference type="ARBA" id="ARBA00022490"/>
    </source>
</evidence>
<keyword evidence="5" id="KW-0963">Cytoplasm</keyword>
<evidence type="ECO:0000256" key="18">
    <source>
        <dbReference type="SAM" id="Phobius"/>
    </source>
</evidence>
<dbReference type="InterPro" id="IPR057328">
    <property type="entry name" value="RNaseT2L_C"/>
</dbReference>
<evidence type="ECO:0000313" key="20">
    <source>
        <dbReference type="EMBL" id="SSD59307.1"/>
    </source>
</evidence>
<evidence type="ECO:0000256" key="10">
    <source>
        <dbReference type="ARBA" id="ARBA00022801"/>
    </source>
</evidence>
<dbReference type="InterPro" id="IPR001568">
    <property type="entry name" value="RNase_T2-like"/>
</dbReference>
<evidence type="ECO:0000259" key="19">
    <source>
        <dbReference type="Pfam" id="PF25488"/>
    </source>
</evidence>
<keyword evidence="8" id="KW-0732">Signal</keyword>
<keyword evidence="13" id="KW-0456">Lyase</keyword>
<keyword evidence="18" id="KW-0812">Transmembrane</keyword>
<dbReference type="CDD" id="cd01061">
    <property type="entry name" value="RNase_T2_euk"/>
    <property type="match status" value="1"/>
</dbReference>
<keyword evidence="11" id="KW-1015">Disulfide bond</keyword>
<evidence type="ECO:0000313" key="21">
    <source>
        <dbReference type="Proteomes" id="UP000262825"/>
    </source>
</evidence>
<evidence type="ECO:0000256" key="16">
    <source>
        <dbReference type="PIRSR" id="PIRSR633697-1"/>
    </source>
</evidence>
<dbReference type="InterPro" id="IPR018188">
    <property type="entry name" value="RNase_T2_His_AS_1"/>
</dbReference>
<dbReference type="PROSITE" id="PS00531">
    <property type="entry name" value="RNASE_T2_2"/>
    <property type="match status" value="1"/>
</dbReference>
<dbReference type="InterPro" id="IPR033130">
    <property type="entry name" value="RNase_T2_His_AS_2"/>
</dbReference>
<feature type="transmembrane region" description="Helical" evidence="18">
    <location>
        <begin position="12"/>
        <end position="32"/>
    </location>
</feature>